<accession>A0A0B2X098</accession>
<feature type="compositionally biased region" description="Low complexity" evidence="1">
    <location>
        <begin position="45"/>
        <end position="64"/>
    </location>
</feature>
<name>A0A0B2X098_METAS</name>
<evidence type="ECO:0000256" key="1">
    <source>
        <dbReference type="SAM" id="MobiDB-lite"/>
    </source>
</evidence>
<dbReference type="GeneID" id="63738099"/>
<dbReference type="HOGENOM" id="CLU_2427492_0_0_1"/>
<feature type="compositionally biased region" description="Basic and acidic residues" evidence="1">
    <location>
        <begin position="1"/>
        <end position="17"/>
    </location>
</feature>
<dbReference type="Proteomes" id="UP000030816">
    <property type="component" value="Unassembled WGS sequence"/>
</dbReference>
<dbReference type="RefSeq" id="XP_040679586.1">
    <property type="nucleotide sequence ID" value="XM_040822443.1"/>
</dbReference>
<feature type="region of interest" description="Disordered" evidence="1">
    <location>
        <begin position="1"/>
        <end position="91"/>
    </location>
</feature>
<dbReference type="EMBL" id="AZHE01000007">
    <property type="protein sequence ID" value="KHN98520.1"/>
    <property type="molecule type" value="Genomic_DNA"/>
</dbReference>
<protein>
    <submittedName>
        <fullName evidence="2">Uncharacterized protein</fullName>
    </submittedName>
</protein>
<evidence type="ECO:0000313" key="3">
    <source>
        <dbReference type="Proteomes" id="UP000030816"/>
    </source>
</evidence>
<organism evidence="2 3">
    <name type="scientific">Metarhizium album (strain ARSEF 1941)</name>
    <dbReference type="NCBI Taxonomy" id="1081103"/>
    <lineage>
        <taxon>Eukaryota</taxon>
        <taxon>Fungi</taxon>
        <taxon>Dikarya</taxon>
        <taxon>Ascomycota</taxon>
        <taxon>Pezizomycotina</taxon>
        <taxon>Sordariomycetes</taxon>
        <taxon>Hypocreomycetidae</taxon>
        <taxon>Hypocreales</taxon>
        <taxon>Clavicipitaceae</taxon>
        <taxon>Metarhizium</taxon>
    </lineage>
</organism>
<proteinExistence type="predicted"/>
<comment type="caution">
    <text evidence="2">The sequence shown here is derived from an EMBL/GenBank/DDBJ whole genome shotgun (WGS) entry which is preliminary data.</text>
</comment>
<keyword evidence="3" id="KW-1185">Reference proteome</keyword>
<dbReference type="AlphaFoldDB" id="A0A0B2X098"/>
<gene>
    <name evidence="2" type="ORF">MAM_03644</name>
</gene>
<evidence type="ECO:0000313" key="2">
    <source>
        <dbReference type="EMBL" id="KHN98520.1"/>
    </source>
</evidence>
<sequence length="91" mass="9990">MAAEQSRAEQSRAEQSKHLKQSKAQAALDWYPRHGQDKPGPCPVLPRLASPRLALPHTPRYATATPPPPPAPHPSNGLPKARQRQAHETKP</sequence>
<reference evidence="2 3" key="1">
    <citation type="journal article" date="2014" name="Proc. Natl. Acad. Sci. U.S.A.">
        <title>Trajectory and genomic determinants of fungal-pathogen speciation and host adaptation.</title>
        <authorList>
            <person name="Hu X."/>
            <person name="Xiao G."/>
            <person name="Zheng P."/>
            <person name="Shang Y."/>
            <person name="Su Y."/>
            <person name="Zhang X."/>
            <person name="Liu X."/>
            <person name="Zhan S."/>
            <person name="St Leger R.J."/>
            <person name="Wang C."/>
        </authorList>
    </citation>
    <scope>NUCLEOTIDE SEQUENCE [LARGE SCALE GENOMIC DNA]</scope>
    <source>
        <strain evidence="2 3">ARSEF 1941</strain>
    </source>
</reference>